<reference evidence="11 12" key="1">
    <citation type="submission" date="2024-02" db="EMBL/GenBank/DDBJ databases">
        <title>Bacteria isolated from the canopy kelp, Nereocystis luetkeana.</title>
        <authorList>
            <person name="Pfister C.A."/>
            <person name="Younker I.T."/>
            <person name="Light S.H."/>
        </authorList>
    </citation>
    <scope>NUCLEOTIDE SEQUENCE [LARGE SCALE GENOMIC DNA]</scope>
    <source>
        <strain evidence="11 12">TI.1.05</strain>
    </source>
</reference>
<dbReference type="PANTHER" id="PTHR22726:SF1">
    <property type="entry name" value="METALLOENDOPEPTIDASE OMA1, MITOCHONDRIAL"/>
    <property type="match status" value="1"/>
</dbReference>
<evidence type="ECO:0000313" key="12">
    <source>
        <dbReference type="Proteomes" id="UP001369082"/>
    </source>
</evidence>
<keyword evidence="4 8" id="KW-0574">Periplasm</keyword>
<keyword evidence="1 8" id="KW-0645">Protease</keyword>
<keyword evidence="7 8" id="KW-0482">Metalloprotease</keyword>
<dbReference type="SUPFAM" id="SSF48452">
    <property type="entry name" value="TPR-like"/>
    <property type="match status" value="1"/>
</dbReference>
<proteinExistence type="inferred from homology"/>
<comment type="function">
    <text evidence="8">Functions as both a chaperone and a metalloprotease. Maintains the integrity of the outer membrane by promoting either the assembly or the elimination of outer membrane proteins, depending on their folding state.</text>
</comment>
<protein>
    <recommendedName>
        <fullName evidence="8">Putative beta-barrel assembly-enhancing protease</fullName>
        <ecNumber evidence="8">3.4.-.-</ecNumber>
    </recommendedName>
</protein>
<comment type="cofactor">
    <cofactor evidence="8">
        <name>Zn(2+)</name>
        <dbReference type="ChEBI" id="CHEBI:29105"/>
    </cofactor>
    <text evidence="8">Binds 1 zinc ion per subunit.</text>
</comment>
<evidence type="ECO:0000256" key="9">
    <source>
        <dbReference type="PROSITE-ProRule" id="PRU00339"/>
    </source>
</evidence>
<organism evidence="11 12">
    <name type="scientific">Psychromonas aquatilis</name>
    <dbReference type="NCBI Taxonomy" id="2005072"/>
    <lineage>
        <taxon>Bacteria</taxon>
        <taxon>Pseudomonadati</taxon>
        <taxon>Pseudomonadota</taxon>
        <taxon>Gammaproteobacteria</taxon>
        <taxon>Alteromonadales</taxon>
        <taxon>Psychromonadaceae</taxon>
        <taxon>Psychromonas</taxon>
    </lineage>
</organism>
<comment type="subcellular location">
    <subcellularLocation>
        <location evidence="8">Periplasm</location>
    </subcellularLocation>
</comment>
<feature type="binding site" evidence="8">
    <location>
        <position position="134"/>
    </location>
    <ligand>
        <name>Zn(2+)</name>
        <dbReference type="ChEBI" id="CHEBI:29105"/>
        <note>catalytic</note>
    </ligand>
</feature>
<keyword evidence="3 8" id="KW-0732">Signal</keyword>
<accession>A0ABU9GTI5</accession>
<comment type="similarity">
    <text evidence="8">Belongs to the peptidase M48 family. BepA subfamily.</text>
</comment>
<feature type="signal peptide" evidence="8">
    <location>
        <begin position="1"/>
        <end position="23"/>
    </location>
</feature>
<dbReference type="InterPro" id="IPR001915">
    <property type="entry name" value="Peptidase_M48"/>
</dbReference>
<evidence type="ECO:0000256" key="2">
    <source>
        <dbReference type="ARBA" id="ARBA00022723"/>
    </source>
</evidence>
<dbReference type="InterPro" id="IPR030873">
    <property type="entry name" value="Protease_BepA"/>
</dbReference>
<evidence type="ECO:0000256" key="8">
    <source>
        <dbReference type="HAMAP-Rule" id="MF_00997"/>
    </source>
</evidence>
<dbReference type="Proteomes" id="UP001369082">
    <property type="component" value="Unassembled WGS sequence"/>
</dbReference>
<evidence type="ECO:0000256" key="7">
    <source>
        <dbReference type="ARBA" id="ARBA00023049"/>
    </source>
</evidence>
<dbReference type="Gene3D" id="1.25.40.10">
    <property type="entry name" value="Tetratricopeptide repeat domain"/>
    <property type="match status" value="1"/>
</dbReference>
<dbReference type="PROSITE" id="PS50005">
    <property type="entry name" value="TPR"/>
    <property type="match status" value="1"/>
</dbReference>
<evidence type="ECO:0000259" key="10">
    <source>
        <dbReference type="Pfam" id="PF01435"/>
    </source>
</evidence>
<feature type="chain" id="PRO_5044904569" description="Putative beta-barrel assembly-enhancing protease" evidence="8">
    <location>
        <begin position="24"/>
        <end position="481"/>
    </location>
</feature>
<evidence type="ECO:0000256" key="4">
    <source>
        <dbReference type="ARBA" id="ARBA00022764"/>
    </source>
</evidence>
<dbReference type="HAMAP" id="MF_00997">
    <property type="entry name" value="Protease_BepA"/>
    <property type="match status" value="1"/>
</dbReference>
<evidence type="ECO:0000256" key="5">
    <source>
        <dbReference type="ARBA" id="ARBA00022801"/>
    </source>
</evidence>
<feature type="active site" evidence="8">
    <location>
        <position position="131"/>
    </location>
</feature>
<keyword evidence="6 8" id="KW-0862">Zinc</keyword>
<sequence precursor="true">MFYKIKLIAISILLSSTSSLSIASNDLPEIGTAGAGSLTIAKEKQYGWAFNMMANQSLAVVNDPVLNSYITNLGQNIVSHASSVKLPFKFYLIRDREINAAAYLGGNVIVNTGLFLYAKTESELASVLAHEVAHITQRHLARMLEQQSLNNPASVAALAGSVLLALISPAAGMAAISTTIAVNTQTQINYTRLHEYEADRIGIQILADAGFDPYGMANFFGKLAEKYKYASLPPQMLSTHPLPEARLSEARLRASQLKKGKVKSSLDYQLSKVRITVRFNSVEATSLISKYQSQLYSHKYQIKEAAQYGLALSYYKNNQFQKAFSINEKLLKNKPNNLFYIDLATDLYLAMGKEQQAIDLLLAAERRYSGNEVIILNLVVALQKAKQYELADKKIEYFLRSNPNHILGHKLAIDLYKETQQKAKEYAMNAEYLALLGRFREAAQQMSSALAYANKKLDQARYSAKIEEYKQQDIRLKGLEQ</sequence>
<keyword evidence="2 8" id="KW-0479">Metal-binding</keyword>
<dbReference type="InterPro" id="IPR011990">
    <property type="entry name" value="TPR-like_helical_dom_sf"/>
</dbReference>
<comment type="caution">
    <text evidence="11">The sequence shown here is derived from an EMBL/GenBank/DDBJ whole genome shotgun (WGS) entry which is preliminary data.</text>
</comment>
<keyword evidence="9" id="KW-0802">TPR repeat</keyword>
<dbReference type="EMBL" id="JBAKAZ010000070">
    <property type="protein sequence ID" value="MEL0630639.1"/>
    <property type="molecule type" value="Genomic_DNA"/>
</dbReference>
<dbReference type="GO" id="GO:0008237">
    <property type="term" value="F:metallopeptidase activity"/>
    <property type="evidence" value="ECO:0007669"/>
    <property type="project" value="UniProtKB-KW"/>
</dbReference>
<keyword evidence="5 8" id="KW-0378">Hydrolase</keyword>
<dbReference type="InterPro" id="IPR019734">
    <property type="entry name" value="TPR_rpt"/>
</dbReference>
<evidence type="ECO:0000256" key="6">
    <source>
        <dbReference type="ARBA" id="ARBA00022833"/>
    </source>
</evidence>
<gene>
    <name evidence="11" type="ORF">V6256_13570</name>
</gene>
<feature type="active site" description="Proton donor" evidence="8">
    <location>
        <position position="199"/>
    </location>
</feature>
<feature type="domain" description="Peptidase M48" evidence="10">
    <location>
        <begin position="67"/>
        <end position="251"/>
    </location>
</feature>
<feature type="binding site" evidence="8">
    <location>
        <position position="130"/>
    </location>
    <ligand>
        <name>Zn(2+)</name>
        <dbReference type="ChEBI" id="CHEBI:29105"/>
        <note>catalytic</note>
    </ligand>
</feature>
<dbReference type="PANTHER" id="PTHR22726">
    <property type="entry name" value="METALLOENDOPEPTIDASE OMA1"/>
    <property type="match status" value="1"/>
</dbReference>
<evidence type="ECO:0000256" key="1">
    <source>
        <dbReference type="ARBA" id="ARBA00022670"/>
    </source>
</evidence>
<dbReference type="EC" id="3.4.-.-" evidence="8"/>
<keyword evidence="12" id="KW-1185">Reference proteome</keyword>
<evidence type="ECO:0000256" key="3">
    <source>
        <dbReference type="ARBA" id="ARBA00022729"/>
    </source>
</evidence>
<dbReference type="InterPro" id="IPR051156">
    <property type="entry name" value="Mito/Outer_Membr_Metalloprot"/>
</dbReference>
<dbReference type="Pfam" id="PF01435">
    <property type="entry name" value="Peptidase_M48"/>
    <property type="match status" value="1"/>
</dbReference>
<evidence type="ECO:0000313" key="11">
    <source>
        <dbReference type="EMBL" id="MEL0630639.1"/>
    </source>
</evidence>
<dbReference type="RefSeq" id="WP_341598766.1">
    <property type="nucleotide sequence ID" value="NZ_JBAKAZ010000070.1"/>
</dbReference>
<name>A0ABU9GTI5_9GAMM</name>
<feature type="binding site" evidence="8">
    <location>
        <position position="195"/>
    </location>
    <ligand>
        <name>Zn(2+)</name>
        <dbReference type="ChEBI" id="CHEBI:29105"/>
        <note>catalytic</note>
    </ligand>
</feature>
<feature type="repeat" description="TPR" evidence="9">
    <location>
        <begin position="304"/>
        <end position="337"/>
    </location>
</feature>
<dbReference type="Gene3D" id="3.30.2010.10">
    <property type="entry name" value="Metalloproteases ('zincins'), catalytic domain"/>
    <property type="match status" value="1"/>
</dbReference>